<dbReference type="AlphaFoldDB" id="A0A2U1T527"/>
<protein>
    <submittedName>
        <fullName evidence="4">HNH endonuclease</fullName>
    </submittedName>
</protein>
<gene>
    <name evidence="4" type="ORF">DF222_09425</name>
</gene>
<dbReference type="InterPro" id="IPR002711">
    <property type="entry name" value="HNH"/>
</dbReference>
<feature type="region of interest" description="Disordered" evidence="2">
    <location>
        <begin position="201"/>
        <end position="237"/>
    </location>
</feature>
<dbReference type="InterPro" id="IPR003870">
    <property type="entry name" value="DUF222"/>
</dbReference>
<dbReference type="CDD" id="cd00085">
    <property type="entry name" value="HNHc"/>
    <property type="match status" value="1"/>
</dbReference>
<dbReference type="Gene3D" id="1.10.30.50">
    <property type="match status" value="1"/>
</dbReference>
<evidence type="ECO:0000259" key="3">
    <source>
        <dbReference type="SMART" id="SM00507"/>
    </source>
</evidence>
<evidence type="ECO:0000256" key="1">
    <source>
        <dbReference type="ARBA" id="ARBA00023450"/>
    </source>
</evidence>
<evidence type="ECO:0000313" key="5">
    <source>
        <dbReference type="Proteomes" id="UP000244989"/>
    </source>
</evidence>
<dbReference type="InterPro" id="IPR003615">
    <property type="entry name" value="HNH_nuc"/>
</dbReference>
<dbReference type="GO" id="GO:0004519">
    <property type="term" value="F:endonuclease activity"/>
    <property type="evidence" value="ECO:0007669"/>
    <property type="project" value="UniProtKB-KW"/>
</dbReference>
<organism evidence="4 5">
    <name type="scientific">Corynebacterium yudongzhengii</name>
    <dbReference type="NCBI Taxonomy" id="2080740"/>
    <lineage>
        <taxon>Bacteria</taxon>
        <taxon>Bacillati</taxon>
        <taxon>Actinomycetota</taxon>
        <taxon>Actinomycetes</taxon>
        <taxon>Mycobacteriales</taxon>
        <taxon>Corynebacteriaceae</taxon>
        <taxon>Corynebacterium</taxon>
    </lineage>
</organism>
<dbReference type="Proteomes" id="UP000244989">
    <property type="component" value="Unassembled WGS sequence"/>
</dbReference>
<evidence type="ECO:0000313" key="4">
    <source>
        <dbReference type="EMBL" id="PWC01099.1"/>
    </source>
</evidence>
<sequence length="446" mass="49385">MLAIHELTHLDDDSLVQTLHHSNKQTTIFKATLIITLATFHERGLVRTHGAPSTVVWMVRHLQIGESTAYEYLRIGSVLREYPTIASEFLEGSISYSMVRLITKHLTPDNVPRIHEIATSMTLSEARLALAGMREPEETKRLESLRIDIDDDTGWAKITAHMSAENATRFLAALKIAELSNYRDLRKLDPAILQDPKALDRELEEASAEPVEVPAELESSPMVDDNGQPLDPRDATGYGVPMRNNLFSSFLAMINMTRSKPMNRLRTPGAHVNVIVNEEGRPTLPAIPQAHSPELVAAILNGDVRVHLLDKHGVHIMISKAQRLVSDAQAGALIALWNYQCAMPGCNHSRFIHFHHIKAYAEGGKTAVWNLIPICAACHSLVSLGIVSVTIDHKSPNSILFEFPGGLRFASENRSLPMRIEDASFLPLELPEDADSFDDDALPALP</sequence>
<dbReference type="KEGG" id="cyz:C3B44_02740"/>
<dbReference type="Pfam" id="PF01844">
    <property type="entry name" value="HNH"/>
    <property type="match status" value="1"/>
</dbReference>
<dbReference type="OrthoDB" id="4752861at2"/>
<feature type="compositionally biased region" description="Low complexity" evidence="2">
    <location>
        <begin position="208"/>
        <end position="221"/>
    </location>
</feature>
<dbReference type="GO" id="GO:0003676">
    <property type="term" value="F:nucleic acid binding"/>
    <property type="evidence" value="ECO:0007669"/>
    <property type="project" value="InterPro"/>
</dbReference>
<accession>A0A2U1T527</accession>
<dbReference type="SMART" id="SM00507">
    <property type="entry name" value="HNHc"/>
    <property type="match status" value="1"/>
</dbReference>
<comment type="similarity">
    <text evidence="1">Belongs to the Rv1128c/1148c/1588c/1702c/1945/3466 family.</text>
</comment>
<dbReference type="GO" id="GO:0008270">
    <property type="term" value="F:zinc ion binding"/>
    <property type="evidence" value="ECO:0007669"/>
    <property type="project" value="InterPro"/>
</dbReference>
<dbReference type="EMBL" id="QEEZ01000019">
    <property type="protein sequence ID" value="PWC01099.1"/>
    <property type="molecule type" value="Genomic_DNA"/>
</dbReference>
<keyword evidence="4" id="KW-0378">Hydrolase</keyword>
<keyword evidence="4" id="KW-0255">Endonuclease</keyword>
<dbReference type="RefSeq" id="WP_108431023.1">
    <property type="nucleotide sequence ID" value="NZ_CP026947.1"/>
</dbReference>
<keyword evidence="5" id="KW-1185">Reference proteome</keyword>
<name>A0A2U1T527_9CORY</name>
<keyword evidence="4" id="KW-0540">Nuclease</keyword>
<feature type="domain" description="HNH nuclease" evidence="3">
    <location>
        <begin position="328"/>
        <end position="380"/>
    </location>
</feature>
<comment type="caution">
    <text evidence="4">The sequence shown here is derived from an EMBL/GenBank/DDBJ whole genome shotgun (WGS) entry which is preliminary data.</text>
</comment>
<evidence type="ECO:0000256" key="2">
    <source>
        <dbReference type="SAM" id="MobiDB-lite"/>
    </source>
</evidence>
<reference evidence="5" key="1">
    <citation type="submission" date="2018-04" db="EMBL/GenBank/DDBJ databases">
        <authorList>
            <person name="Liu S."/>
            <person name="Wang Z."/>
            <person name="Li J."/>
        </authorList>
    </citation>
    <scope>NUCLEOTIDE SEQUENCE [LARGE SCALE GENOMIC DNA]</scope>
    <source>
        <strain evidence="5">2189</strain>
    </source>
</reference>
<dbReference type="Pfam" id="PF02720">
    <property type="entry name" value="DUF222"/>
    <property type="match status" value="1"/>
</dbReference>
<proteinExistence type="inferred from homology"/>